<dbReference type="RefSeq" id="WP_349279963.1">
    <property type="nucleotide sequence ID" value="NZ_CBCSCU010000008.1"/>
</dbReference>
<organism evidence="1">
    <name type="scientific">Polaromonas hydrogenivorans</name>
    <dbReference type="NCBI Taxonomy" id="335476"/>
    <lineage>
        <taxon>Bacteria</taxon>
        <taxon>Pseudomonadati</taxon>
        <taxon>Pseudomonadota</taxon>
        <taxon>Betaproteobacteria</taxon>
        <taxon>Burkholderiales</taxon>
        <taxon>Comamonadaceae</taxon>
        <taxon>Polaromonas</taxon>
    </lineage>
</organism>
<gene>
    <name evidence="1" type="ORF">ABLV49_01925</name>
</gene>
<reference evidence="1" key="1">
    <citation type="submission" date="2024-05" db="EMBL/GenBank/DDBJ databases">
        <authorList>
            <person name="Bunk B."/>
            <person name="Swiderski J."/>
            <person name="Sproer C."/>
            <person name="Thiel V."/>
        </authorList>
    </citation>
    <scope>NUCLEOTIDE SEQUENCE</scope>
    <source>
        <strain evidence="1">DSM 17735</strain>
    </source>
</reference>
<dbReference type="EMBL" id="CP157675">
    <property type="protein sequence ID" value="XBP70619.1"/>
    <property type="molecule type" value="Genomic_DNA"/>
</dbReference>
<evidence type="ECO:0000313" key="1">
    <source>
        <dbReference type="EMBL" id="XBP70619.1"/>
    </source>
</evidence>
<protein>
    <submittedName>
        <fullName evidence="1">Uncharacterized protein</fullName>
    </submittedName>
</protein>
<name>A0AAU7LSJ4_9BURK</name>
<accession>A0AAU7LSJ4</accession>
<proteinExistence type="predicted"/>
<dbReference type="AlphaFoldDB" id="A0AAU7LSJ4"/>
<sequence>MSAAAPDAFTLVSVKAEARIDSRLLALHLGNQHKATMPMRILADVPS</sequence>